<dbReference type="Pfam" id="PF01022">
    <property type="entry name" value="HTH_5"/>
    <property type="match status" value="1"/>
</dbReference>
<dbReference type="Proteomes" id="UP000033097">
    <property type="component" value="Chromosome"/>
</dbReference>
<dbReference type="KEGG" id="mmj:MSMAS_1515"/>
<sequence>MEKSLQQIVEIGEALSHPVRLKLLYLLAERERYVYELAKDLDLSRQVVNLHLKRLEKAGFVESDLRLEDDDMRAKKFYRLKEFEVSLSMEDLEKIFEKHS</sequence>
<feature type="domain" description="HTH arsR-type" evidence="1">
    <location>
        <begin position="1"/>
        <end position="94"/>
    </location>
</feature>
<dbReference type="GeneID" id="24851164"/>
<dbReference type="HOGENOM" id="CLU_097806_9_1_2"/>
<dbReference type="GO" id="GO:0003700">
    <property type="term" value="F:DNA-binding transcription factor activity"/>
    <property type="evidence" value="ECO:0007669"/>
    <property type="project" value="InterPro"/>
</dbReference>
<dbReference type="STRING" id="213585.MSMAS_1515"/>
<dbReference type="PROSITE" id="PS50987">
    <property type="entry name" value="HTH_ARSR_2"/>
    <property type="match status" value="1"/>
</dbReference>
<reference evidence="2 3" key="1">
    <citation type="submission" date="2014-07" db="EMBL/GenBank/DDBJ databases">
        <title>Methanogenic archaea and the global carbon cycle.</title>
        <authorList>
            <person name="Henriksen J.R."/>
            <person name="Luke J."/>
            <person name="Reinhart S."/>
            <person name="Benedict M.N."/>
            <person name="Youngblut N.D."/>
            <person name="Metcalf M.E."/>
            <person name="Whitaker R.J."/>
            <person name="Metcalf W.W."/>
        </authorList>
    </citation>
    <scope>NUCLEOTIDE SEQUENCE [LARGE SCALE GENOMIC DNA]</scope>
    <source>
        <strain evidence="2 3">S-6</strain>
    </source>
</reference>
<dbReference type="PANTHER" id="PTHR38600:SF1">
    <property type="entry name" value="TRANSCRIPTIONAL REGULATORY PROTEIN"/>
    <property type="match status" value="1"/>
</dbReference>
<dbReference type="PATRIC" id="fig|213585.10.peg.1917"/>
<dbReference type="PANTHER" id="PTHR38600">
    <property type="entry name" value="TRANSCRIPTIONAL REGULATORY PROTEIN"/>
    <property type="match status" value="1"/>
</dbReference>
<protein>
    <submittedName>
        <fullName evidence="2">Transcriptional regulator, ArsR family</fullName>
    </submittedName>
</protein>
<dbReference type="AlphaFoldDB" id="A0A0E3LU61"/>
<dbReference type="SUPFAM" id="SSF46785">
    <property type="entry name" value="Winged helix' DNA-binding domain"/>
    <property type="match status" value="1"/>
</dbReference>
<name>A0A0E3LU61_METMZ</name>
<dbReference type="SMART" id="SM00418">
    <property type="entry name" value="HTH_ARSR"/>
    <property type="match status" value="1"/>
</dbReference>
<accession>A0A0E3LU61</accession>
<evidence type="ECO:0000313" key="3">
    <source>
        <dbReference type="Proteomes" id="UP000033097"/>
    </source>
</evidence>
<evidence type="ECO:0000313" key="2">
    <source>
        <dbReference type="EMBL" id="AKB64711.1"/>
    </source>
</evidence>
<dbReference type="InterPro" id="IPR036388">
    <property type="entry name" value="WH-like_DNA-bd_sf"/>
</dbReference>
<dbReference type="RefSeq" id="WP_011035068.1">
    <property type="nucleotide sequence ID" value="NZ_CP009512.1"/>
</dbReference>
<dbReference type="CDD" id="cd00090">
    <property type="entry name" value="HTH_ARSR"/>
    <property type="match status" value="1"/>
</dbReference>
<dbReference type="Gene3D" id="1.10.10.10">
    <property type="entry name" value="Winged helix-like DNA-binding domain superfamily/Winged helix DNA-binding domain"/>
    <property type="match status" value="1"/>
</dbReference>
<dbReference type="InterPro" id="IPR001845">
    <property type="entry name" value="HTH_ArsR_DNA-bd_dom"/>
</dbReference>
<dbReference type="EMBL" id="CP009512">
    <property type="protein sequence ID" value="AKB64711.1"/>
    <property type="molecule type" value="Genomic_DNA"/>
</dbReference>
<dbReference type="InterPro" id="IPR036390">
    <property type="entry name" value="WH_DNA-bd_sf"/>
</dbReference>
<gene>
    <name evidence="2" type="ORF">MSMAS_1515</name>
</gene>
<dbReference type="InterPro" id="IPR011991">
    <property type="entry name" value="ArsR-like_HTH"/>
</dbReference>
<organism evidence="2 3">
    <name type="scientific">Methanosarcina mazei S-6</name>
    <dbReference type="NCBI Taxonomy" id="213585"/>
    <lineage>
        <taxon>Archaea</taxon>
        <taxon>Methanobacteriati</taxon>
        <taxon>Methanobacteriota</taxon>
        <taxon>Stenosarchaea group</taxon>
        <taxon>Methanomicrobia</taxon>
        <taxon>Methanosarcinales</taxon>
        <taxon>Methanosarcinaceae</taxon>
        <taxon>Methanosarcina</taxon>
    </lineage>
</organism>
<proteinExistence type="predicted"/>
<evidence type="ECO:0000259" key="1">
    <source>
        <dbReference type="PROSITE" id="PS50987"/>
    </source>
</evidence>